<feature type="region of interest" description="Disordered" evidence="1">
    <location>
        <begin position="59"/>
        <end position="78"/>
    </location>
</feature>
<evidence type="ECO:0000313" key="2">
    <source>
        <dbReference type="EMBL" id="TNN50346.1"/>
    </source>
</evidence>
<sequence length="127" mass="13884">MEDRLHPPGHHSALMGQCVAPIALMDKPPLGYRDSDAPPNPADGWIYYPHRIRYCWLSRKQRSTPKPGHREGDGENDVVEILRNGGARGGETDPWAGGTLWAAGRGGRAGWPTLRDTGMGGPMCKGW</sequence>
<feature type="compositionally biased region" description="Gly residues" evidence="1">
    <location>
        <begin position="118"/>
        <end position="127"/>
    </location>
</feature>
<dbReference type="AlphaFoldDB" id="A0A4Z2G9W0"/>
<organism evidence="2 3">
    <name type="scientific">Liparis tanakae</name>
    <name type="common">Tanaka's snailfish</name>
    <dbReference type="NCBI Taxonomy" id="230148"/>
    <lineage>
        <taxon>Eukaryota</taxon>
        <taxon>Metazoa</taxon>
        <taxon>Chordata</taxon>
        <taxon>Craniata</taxon>
        <taxon>Vertebrata</taxon>
        <taxon>Euteleostomi</taxon>
        <taxon>Actinopterygii</taxon>
        <taxon>Neopterygii</taxon>
        <taxon>Teleostei</taxon>
        <taxon>Neoteleostei</taxon>
        <taxon>Acanthomorphata</taxon>
        <taxon>Eupercaria</taxon>
        <taxon>Perciformes</taxon>
        <taxon>Cottioidei</taxon>
        <taxon>Cottales</taxon>
        <taxon>Liparidae</taxon>
        <taxon>Liparis</taxon>
    </lineage>
</organism>
<gene>
    <name evidence="2" type="ORF">EYF80_039474</name>
</gene>
<dbReference type="Proteomes" id="UP000314294">
    <property type="component" value="Unassembled WGS sequence"/>
</dbReference>
<proteinExistence type="predicted"/>
<name>A0A4Z2G9W0_9TELE</name>
<protein>
    <submittedName>
        <fullName evidence="2">Uncharacterized protein</fullName>
    </submittedName>
</protein>
<reference evidence="2 3" key="1">
    <citation type="submission" date="2019-03" db="EMBL/GenBank/DDBJ databases">
        <title>First draft genome of Liparis tanakae, snailfish: a comprehensive survey of snailfish specific genes.</title>
        <authorList>
            <person name="Kim W."/>
            <person name="Song I."/>
            <person name="Jeong J.-H."/>
            <person name="Kim D."/>
            <person name="Kim S."/>
            <person name="Ryu S."/>
            <person name="Song J.Y."/>
            <person name="Lee S.K."/>
        </authorList>
    </citation>
    <scope>NUCLEOTIDE SEQUENCE [LARGE SCALE GENOMIC DNA]</scope>
    <source>
        <tissue evidence="2">Muscle</tissue>
    </source>
</reference>
<comment type="caution">
    <text evidence="2">The sequence shown here is derived from an EMBL/GenBank/DDBJ whole genome shotgun (WGS) entry which is preliminary data.</text>
</comment>
<keyword evidence="3" id="KW-1185">Reference proteome</keyword>
<evidence type="ECO:0000256" key="1">
    <source>
        <dbReference type="SAM" id="MobiDB-lite"/>
    </source>
</evidence>
<feature type="region of interest" description="Disordered" evidence="1">
    <location>
        <begin position="83"/>
        <end position="127"/>
    </location>
</feature>
<evidence type="ECO:0000313" key="3">
    <source>
        <dbReference type="Proteomes" id="UP000314294"/>
    </source>
</evidence>
<dbReference type="EMBL" id="SRLO01000621">
    <property type="protein sequence ID" value="TNN50346.1"/>
    <property type="molecule type" value="Genomic_DNA"/>
</dbReference>
<accession>A0A4Z2G9W0</accession>